<feature type="transmembrane region" description="Helical" evidence="10">
    <location>
        <begin position="6"/>
        <end position="23"/>
    </location>
</feature>
<dbReference type="EMBL" id="JAEHOI010000004">
    <property type="protein sequence ID" value="MBK0421434.1"/>
    <property type="molecule type" value="Genomic_DNA"/>
</dbReference>
<keyword evidence="10" id="KW-0479">Metal-binding</keyword>
<keyword evidence="4 10" id="KW-1133">Transmembrane helix</keyword>
<keyword evidence="2 10" id="KW-1003">Cell membrane</keyword>
<evidence type="ECO:0000256" key="1">
    <source>
        <dbReference type="ARBA" id="ARBA00004651"/>
    </source>
</evidence>
<dbReference type="GO" id="GO:0062054">
    <property type="term" value="F:fluoride channel activity"/>
    <property type="evidence" value="ECO:0007669"/>
    <property type="project" value="UniProtKB-UniRule"/>
</dbReference>
<evidence type="ECO:0000256" key="3">
    <source>
        <dbReference type="ARBA" id="ARBA00022692"/>
    </source>
</evidence>
<evidence type="ECO:0000313" key="11">
    <source>
        <dbReference type="EMBL" id="MBK0421434.1"/>
    </source>
</evidence>
<dbReference type="RefSeq" id="WP_200131647.1">
    <property type="nucleotide sequence ID" value="NZ_JAEHOI010000004.1"/>
</dbReference>
<feature type="binding site" evidence="10">
    <location>
        <position position="72"/>
    </location>
    <ligand>
        <name>Na(+)</name>
        <dbReference type="ChEBI" id="CHEBI:29101"/>
        <note>structural</note>
    </ligand>
</feature>
<dbReference type="PANTHER" id="PTHR28259:SF1">
    <property type="entry name" value="FLUORIDE EXPORT PROTEIN 1-RELATED"/>
    <property type="match status" value="1"/>
</dbReference>
<comment type="function">
    <text evidence="9 10">Fluoride-specific ion channel. Important for reducing fluoride concentration in the cell, thus reducing its toxicity.</text>
</comment>
<dbReference type="InterPro" id="IPR003691">
    <property type="entry name" value="FluC"/>
</dbReference>
<evidence type="ECO:0000256" key="2">
    <source>
        <dbReference type="ARBA" id="ARBA00022475"/>
    </source>
</evidence>
<dbReference type="GO" id="GO:0140114">
    <property type="term" value="P:cellular detoxification of fluoride"/>
    <property type="evidence" value="ECO:0007669"/>
    <property type="project" value="UniProtKB-UniRule"/>
</dbReference>
<accession>A0A934QDW0</accession>
<dbReference type="GO" id="GO:0046872">
    <property type="term" value="F:metal ion binding"/>
    <property type="evidence" value="ECO:0007669"/>
    <property type="project" value="UniProtKB-KW"/>
</dbReference>
<evidence type="ECO:0000256" key="5">
    <source>
        <dbReference type="ARBA" id="ARBA00023136"/>
    </source>
</evidence>
<dbReference type="HAMAP" id="MF_00454">
    <property type="entry name" value="FluC"/>
    <property type="match status" value="1"/>
</dbReference>
<comment type="subcellular location">
    <subcellularLocation>
        <location evidence="1 10">Cell membrane</location>
        <topology evidence="1 10">Multi-pass membrane protein</topology>
    </subcellularLocation>
</comment>
<evidence type="ECO:0000256" key="7">
    <source>
        <dbReference type="ARBA" id="ARBA00035120"/>
    </source>
</evidence>
<keyword evidence="5 10" id="KW-0472">Membrane</keyword>
<comment type="similarity">
    <text evidence="7 10">Belongs to the fluoride channel Fluc/FEX (TC 1.A.43) family.</text>
</comment>
<reference evidence="11" key="1">
    <citation type="submission" date="2020-12" db="EMBL/GenBank/DDBJ databases">
        <title>Leucobacter sp. CAS2, isolated from Chromium sludge.</title>
        <authorList>
            <person name="Xu Z."/>
        </authorList>
    </citation>
    <scope>NUCLEOTIDE SEQUENCE</scope>
    <source>
        <strain evidence="11">CSA2</strain>
    </source>
</reference>
<protein>
    <recommendedName>
        <fullName evidence="10">Fluoride-specific ion channel FluC</fullName>
    </recommendedName>
</protein>
<keyword evidence="10" id="KW-0406">Ion transport</keyword>
<gene>
    <name evidence="10" type="primary">fluC</name>
    <name evidence="10" type="synonym">crcB</name>
    <name evidence="11" type="ORF">JD292_05025</name>
</gene>
<comment type="caution">
    <text evidence="11">The sequence shown here is derived from an EMBL/GenBank/DDBJ whole genome shotgun (WGS) entry which is preliminary data.</text>
</comment>
<name>A0A934QDW0_9MICO</name>
<evidence type="ECO:0000256" key="8">
    <source>
        <dbReference type="ARBA" id="ARBA00035585"/>
    </source>
</evidence>
<evidence type="ECO:0000256" key="4">
    <source>
        <dbReference type="ARBA" id="ARBA00022989"/>
    </source>
</evidence>
<evidence type="ECO:0000313" key="12">
    <source>
        <dbReference type="Proteomes" id="UP000618733"/>
    </source>
</evidence>
<feature type="transmembrane region" description="Helical" evidence="10">
    <location>
        <begin position="100"/>
        <end position="121"/>
    </location>
</feature>
<evidence type="ECO:0000256" key="9">
    <source>
        <dbReference type="ARBA" id="ARBA00049940"/>
    </source>
</evidence>
<feature type="transmembrane region" description="Helical" evidence="10">
    <location>
        <begin position="35"/>
        <end position="58"/>
    </location>
</feature>
<evidence type="ECO:0000256" key="6">
    <source>
        <dbReference type="ARBA" id="ARBA00023303"/>
    </source>
</evidence>
<evidence type="ECO:0000256" key="10">
    <source>
        <dbReference type="HAMAP-Rule" id="MF_00454"/>
    </source>
</evidence>
<comment type="catalytic activity">
    <reaction evidence="8">
        <text>fluoride(in) = fluoride(out)</text>
        <dbReference type="Rhea" id="RHEA:76159"/>
        <dbReference type="ChEBI" id="CHEBI:17051"/>
    </reaction>
    <physiologicalReaction direction="left-to-right" evidence="8">
        <dbReference type="Rhea" id="RHEA:76160"/>
    </physiologicalReaction>
</comment>
<proteinExistence type="inferred from homology"/>
<dbReference type="AlphaFoldDB" id="A0A934QDW0"/>
<keyword evidence="10" id="KW-0915">Sodium</keyword>
<dbReference type="PANTHER" id="PTHR28259">
    <property type="entry name" value="FLUORIDE EXPORT PROTEIN 1-RELATED"/>
    <property type="match status" value="1"/>
</dbReference>
<sequence>MNGWAVFGLAVAGGVGATIRHVLDTLLTPRARGRFPLGILIVNLTGSFALGLVLGLALDHPVAVVLGTGLLGGYTTFSTASLDTVRLLEQRRFGAAANNGIGMLVGAAICAVAGILLARAFTG</sequence>
<feature type="transmembrane region" description="Helical" evidence="10">
    <location>
        <begin position="64"/>
        <end position="88"/>
    </location>
</feature>
<keyword evidence="6 10" id="KW-0407">Ion channel</keyword>
<dbReference type="Proteomes" id="UP000618733">
    <property type="component" value="Unassembled WGS sequence"/>
</dbReference>
<comment type="activity regulation">
    <text evidence="10">Na(+) is not transported, but it plays an essential structural role and its presence is essential for fluoride channel function.</text>
</comment>
<organism evidence="11 12">
    <name type="scientific">Leucobacter edaphi</name>
    <dbReference type="NCBI Taxonomy" id="2796472"/>
    <lineage>
        <taxon>Bacteria</taxon>
        <taxon>Bacillati</taxon>
        <taxon>Actinomycetota</taxon>
        <taxon>Actinomycetes</taxon>
        <taxon>Micrococcales</taxon>
        <taxon>Microbacteriaceae</taxon>
        <taxon>Leucobacter</taxon>
    </lineage>
</organism>
<keyword evidence="3 10" id="KW-0812">Transmembrane</keyword>
<keyword evidence="10" id="KW-0813">Transport</keyword>
<keyword evidence="12" id="KW-1185">Reference proteome</keyword>
<feature type="binding site" evidence="10">
    <location>
        <position position="75"/>
    </location>
    <ligand>
        <name>Na(+)</name>
        <dbReference type="ChEBI" id="CHEBI:29101"/>
        <note>structural</note>
    </ligand>
</feature>
<dbReference type="GO" id="GO:0005886">
    <property type="term" value="C:plasma membrane"/>
    <property type="evidence" value="ECO:0007669"/>
    <property type="project" value="UniProtKB-SubCell"/>
</dbReference>
<dbReference type="Pfam" id="PF02537">
    <property type="entry name" value="CRCB"/>
    <property type="match status" value="1"/>
</dbReference>